<evidence type="ECO:0000256" key="3">
    <source>
        <dbReference type="SAM" id="MobiDB-lite"/>
    </source>
</evidence>
<comment type="subcellular location">
    <subcellularLocation>
        <location evidence="1">Nucleus</location>
    </subcellularLocation>
</comment>
<dbReference type="EMBL" id="KZ107843">
    <property type="protein sequence ID" value="OSS49754.1"/>
    <property type="molecule type" value="Genomic_DNA"/>
</dbReference>
<dbReference type="SMART" id="SM00165">
    <property type="entry name" value="UBA"/>
    <property type="match status" value="1"/>
</dbReference>
<feature type="compositionally biased region" description="Low complexity" evidence="3">
    <location>
        <begin position="563"/>
        <end position="574"/>
    </location>
</feature>
<dbReference type="Gene3D" id="1.10.8.10">
    <property type="entry name" value="DNA helicase RuvA subunit, C-terminal domain"/>
    <property type="match status" value="1"/>
</dbReference>
<feature type="compositionally biased region" description="Basic residues" evidence="3">
    <location>
        <begin position="513"/>
        <end position="522"/>
    </location>
</feature>
<evidence type="ECO:0000313" key="5">
    <source>
        <dbReference type="EMBL" id="OSS49754.1"/>
    </source>
</evidence>
<feature type="compositionally biased region" description="Basic and acidic residues" evidence="3">
    <location>
        <begin position="548"/>
        <end position="557"/>
    </location>
</feature>
<feature type="compositionally biased region" description="Polar residues" evidence="3">
    <location>
        <begin position="78"/>
        <end position="105"/>
    </location>
</feature>
<sequence length="631" mass="69219">MSRVIQDSDDDMEDELEVEIETHHSDRDASPKRSDTSSTEALRRQIEAAHRAHLQSQFSLQDGHMPATFEVNPKLPTNFDSNSASTEVSKSQVIASDTPPSGTSGHPNVYQISHSVQPTDGAVWLLEGTMHNAYVEHEPNAMFPDASSTVPNATLTQQRVMDGIHAPAFLGSDVDIESAPFQPDASIPWSEYLRSPTGTTEHPRSSAKDSYTLQATGNSSSHSTLTQRRPISREILGCPQTQCSRNFVNAHEITPSSNGGPPSQETIRHAHSQRKCTSSSSVTPAHGEAQSSTRQTVTKKRSPSPEQGSDDDLADLGAPKEQYVPRPSRSRSLRVDIQESIDYSIRPEKAARTTRRGRSSPRSSHNMTALSTPARIRQICEMGFTPSTSARALQKNNGDVTRTVNWLITNRIADDELLSHTSQMSNIDDERPGEGLRESNGHDSDAANSTLEAFTVPAPNPDLKSPSRVQVVIPARQSDSVVETSYTNYKRKKAKQTPTDDIPEAPKAESKRGRGRPRKAVKASHSEDFIQAKDSQQLHGDEDTETTSDAKPDRDSNHAQPKAITTARASARATPEPVALPDRPEMEPITPERVKIPTPREQPLSNKGKVPYRVGLSKRARIAPLLRTVKK</sequence>
<reference evidence="5 6" key="1">
    <citation type="journal article" date="2017" name="Genome Announc.">
        <title>Genome sequence of the saprophytic ascomycete Epicoccum nigrum ICMP 19927 strain isolated from New Zealand.</title>
        <authorList>
            <person name="Fokin M."/>
            <person name="Fleetwood D."/>
            <person name="Weir B.S."/>
            <person name="Villas-Boas S.G."/>
        </authorList>
    </citation>
    <scope>NUCLEOTIDE SEQUENCE [LARGE SCALE GENOMIC DNA]</scope>
    <source>
        <strain evidence="5 6">ICMP 19927</strain>
    </source>
</reference>
<name>A0A1Y2M0R5_EPING</name>
<keyword evidence="6" id="KW-1185">Reference proteome</keyword>
<dbReference type="AlphaFoldDB" id="A0A1Y2M0R5"/>
<feature type="compositionally biased region" description="Polar residues" evidence="3">
    <location>
        <begin position="275"/>
        <end position="296"/>
    </location>
</feature>
<dbReference type="SUPFAM" id="SSF46934">
    <property type="entry name" value="UBA-like"/>
    <property type="match status" value="1"/>
</dbReference>
<feature type="region of interest" description="Disordered" evidence="3">
    <location>
        <begin position="67"/>
        <end position="105"/>
    </location>
</feature>
<feature type="compositionally biased region" description="Acidic residues" evidence="3">
    <location>
        <begin position="7"/>
        <end position="19"/>
    </location>
</feature>
<feature type="compositionally biased region" description="Polar residues" evidence="3">
    <location>
        <begin position="208"/>
        <end position="229"/>
    </location>
</feature>
<feature type="compositionally biased region" description="Basic and acidic residues" evidence="3">
    <location>
        <begin position="582"/>
        <end position="595"/>
    </location>
</feature>
<evidence type="ECO:0000256" key="2">
    <source>
        <dbReference type="ARBA" id="ARBA00023242"/>
    </source>
</evidence>
<dbReference type="GO" id="GO:0005634">
    <property type="term" value="C:nucleus"/>
    <property type="evidence" value="ECO:0007669"/>
    <property type="project" value="UniProtKB-SubCell"/>
</dbReference>
<dbReference type="Proteomes" id="UP000193240">
    <property type="component" value="Unassembled WGS sequence"/>
</dbReference>
<gene>
    <name evidence="5" type="ORF">B5807_06210</name>
</gene>
<dbReference type="InterPro" id="IPR009060">
    <property type="entry name" value="UBA-like_sf"/>
</dbReference>
<feature type="region of interest" description="Disordered" evidence="3">
    <location>
        <begin position="421"/>
        <end position="446"/>
    </location>
</feature>
<proteinExistence type="predicted"/>
<feature type="region of interest" description="Disordered" evidence="3">
    <location>
        <begin position="251"/>
        <end position="369"/>
    </location>
</feature>
<feature type="compositionally biased region" description="Basic and acidic residues" evidence="3">
    <location>
        <begin position="428"/>
        <end position="445"/>
    </location>
</feature>
<evidence type="ECO:0000313" key="6">
    <source>
        <dbReference type="Proteomes" id="UP000193240"/>
    </source>
</evidence>
<dbReference type="InterPro" id="IPR000637">
    <property type="entry name" value="HMGI/Y_DNA-bd_CS"/>
</dbReference>
<feature type="compositionally biased region" description="Polar residues" evidence="3">
    <location>
        <begin position="254"/>
        <end position="265"/>
    </location>
</feature>
<dbReference type="PROSITE" id="PS00354">
    <property type="entry name" value="HMGI_Y"/>
    <property type="match status" value="1"/>
</dbReference>
<dbReference type="InterPro" id="IPR015940">
    <property type="entry name" value="UBA"/>
</dbReference>
<feature type="compositionally biased region" description="Basic and acidic residues" evidence="3">
    <location>
        <begin position="20"/>
        <end position="50"/>
    </location>
</feature>
<feature type="compositionally biased region" description="Polar residues" evidence="3">
    <location>
        <begin position="479"/>
        <end position="488"/>
    </location>
</feature>
<feature type="domain" description="UBA" evidence="4">
    <location>
        <begin position="369"/>
        <end position="410"/>
    </location>
</feature>
<dbReference type="GO" id="GO:0006355">
    <property type="term" value="P:regulation of DNA-templated transcription"/>
    <property type="evidence" value="ECO:0007669"/>
    <property type="project" value="InterPro"/>
</dbReference>
<accession>A0A1Y2M0R5</accession>
<feature type="region of interest" description="Disordered" evidence="3">
    <location>
        <begin position="1"/>
        <end position="52"/>
    </location>
</feature>
<feature type="region of interest" description="Disordered" evidence="3">
    <location>
        <begin position="186"/>
        <end position="233"/>
    </location>
</feature>
<keyword evidence="2" id="KW-0539">Nucleus</keyword>
<dbReference type="PROSITE" id="PS50030">
    <property type="entry name" value="UBA"/>
    <property type="match status" value="1"/>
</dbReference>
<organism evidence="5 6">
    <name type="scientific">Epicoccum nigrum</name>
    <name type="common">Soil fungus</name>
    <name type="synonym">Epicoccum purpurascens</name>
    <dbReference type="NCBI Taxonomy" id="105696"/>
    <lineage>
        <taxon>Eukaryota</taxon>
        <taxon>Fungi</taxon>
        <taxon>Dikarya</taxon>
        <taxon>Ascomycota</taxon>
        <taxon>Pezizomycotina</taxon>
        <taxon>Dothideomycetes</taxon>
        <taxon>Pleosporomycetidae</taxon>
        <taxon>Pleosporales</taxon>
        <taxon>Pleosporineae</taxon>
        <taxon>Didymellaceae</taxon>
        <taxon>Epicoccum</taxon>
    </lineage>
</organism>
<dbReference type="InParanoid" id="A0A1Y2M0R5"/>
<protein>
    <recommendedName>
        <fullName evidence="4">UBA domain-containing protein</fullName>
    </recommendedName>
</protein>
<evidence type="ECO:0000256" key="1">
    <source>
        <dbReference type="ARBA" id="ARBA00004123"/>
    </source>
</evidence>
<evidence type="ECO:0000259" key="4">
    <source>
        <dbReference type="PROSITE" id="PS50030"/>
    </source>
</evidence>
<feature type="region of interest" description="Disordered" evidence="3">
    <location>
        <begin position="479"/>
        <end position="612"/>
    </location>
</feature>
<dbReference type="CDD" id="cd14308">
    <property type="entry name" value="UBA_Mud1_like"/>
    <property type="match status" value="1"/>
</dbReference>